<feature type="compositionally biased region" description="Basic and acidic residues" evidence="1">
    <location>
        <begin position="33"/>
        <end position="53"/>
    </location>
</feature>
<feature type="compositionally biased region" description="Basic residues" evidence="1">
    <location>
        <begin position="91"/>
        <end position="100"/>
    </location>
</feature>
<proteinExistence type="predicted"/>
<organism evidence="2 3">
    <name type="scientific">Datura stramonium</name>
    <name type="common">Jimsonweed</name>
    <name type="synonym">Common thornapple</name>
    <dbReference type="NCBI Taxonomy" id="4076"/>
    <lineage>
        <taxon>Eukaryota</taxon>
        <taxon>Viridiplantae</taxon>
        <taxon>Streptophyta</taxon>
        <taxon>Embryophyta</taxon>
        <taxon>Tracheophyta</taxon>
        <taxon>Spermatophyta</taxon>
        <taxon>Magnoliopsida</taxon>
        <taxon>eudicotyledons</taxon>
        <taxon>Gunneridae</taxon>
        <taxon>Pentapetalae</taxon>
        <taxon>asterids</taxon>
        <taxon>lamiids</taxon>
        <taxon>Solanales</taxon>
        <taxon>Solanaceae</taxon>
        <taxon>Solanoideae</taxon>
        <taxon>Datureae</taxon>
        <taxon>Datura</taxon>
    </lineage>
</organism>
<protein>
    <submittedName>
        <fullName evidence="2">Uncharacterized protein</fullName>
    </submittedName>
</protein>
<evidence type="ECO:0000313" key="2">
    <source>
        <dbReference type="EMBL" id="MCD9640337.1"/>
    </source>
</evidence>
<dbReference type="EMBL" id="JACEIK010003107">
    <property type="protein sequence ID" value="MCD9640337.1"/>
    <property type="molecule type" value="Genomic_DNA"/>
</dbReference>
<accession>A0ABS8V014</accession>
<name>A0ABS8V014_DATST</name>
<dbReference type="Proteomes" id="UP000823775">
    <property type="component" value="Unassembled WGS sequence"/>
</dbReference>
<gene>
    <name evidence="2" type="ORF">HAX54_025613</name>
</gene>
<reference evidence="2 3" key="1">
    <citation type="journal article" date="2021" name="BMC Genomics">
        <title>Datura genome reveals duplications of psychoactive alkaloid biosynthetic genes and high mutation rate following tissue culture.</title>
        <authorList>
            <person name="Rajewski A."/>
            <person name="Carter-House D."/>
            <person name="Stajich J."/>
            <person name="Litt A."/>
        </authorList>
    </citation>
    <scope>NUCLEOTIDE SEQUENCE [LARGE SCALE GENOMIC DNA]</scope>
    <source>
        <strain evidence="2">AR-01</strain>
    </source>
</reference>
<evidence type="ECO:0000313" key="3">
    <source>
        <dbReference type="Proteomes" id="UP000823775"/>
    </source>
</evidence>
<keyword evidence="3" id="KW-1185">Reference proteome</keyword>
<feature type="region of interest" description="Disordered" evidence="1">
    <location>
        <begin position="30"/>
        <end position="103"/>
    </location>
</feature>
<comment type="caution">
    <text evidence="2">The sequence shown here is derived from an EMBL/GenBank/DDBJ whole genome shotgun (WGS) entry which is preliminary data.</text>
</comment>
<sequence length="151" mass="17347">MSPKYMHKKLIYNSGGTNRLPILSYGSLQKVKPAKDRAMESNKSDTKSGRDNGEVEGLGQHILPHPGTPAATPPTCSTQLWEEHHQTSHLQNKKKIRKSKQRNDRGEGYLLSCRFELNHEDFRHNVNHLEQLEQKLETKLFNQFFYKGCGC</sequence>
<evidence type="ECO:0000256" key="1">
    <source>
        <dbReference type="SAM" id="MobiDB-lite"/>
    </source>
</evidence>